<sequence length="363" mass="40877">MDTSKFILIVAIIIWLILYVIRDSINLKTYGGIFGILRTKLGLKTIEKLGKYKIWQKIGIISIPICVVLGFIMLFNIIAMSIKLLSGTLPKEAAKPVVFLFGDVIPWIPGIIALLIAISVHELAHGIFARSFGIKVKSSGILLLLGLPLGAFVELGDEFKNAEKKIRGAIASAGPLANLLIFLISIPLLSFSYTLPTELKIIDVKEPASEFLQKGDVIYEINGKKINSLEDFREFAKTIEPNKEYEIKVLRDNKILTYKIISSDEGKIGVMVSPTKNTALFINTIYWTYWFNFLLALFNLLPAMPLDGFHVWNAFPELLKERKNRFIAKIGQILELFINEKTLGSITLLVWWIILGSILYSMW</sequence>
<dbReference type="PANTHER" id="PTHR13325">
    <property type="entry name" value="PROTEASE M50 MEMBRANE-BOUND TRANSCRIPTION FACTOR SITE 2 PROTEASE"/>
    <property type="match status" value="1"/>
</dbReference>
<dbReference type="InterPro" id="IPR008915">
    <property type="entry name" value="Peptidase_M50"/>
</dbReference>
<reference evidence="7 8" key="1">
    <citation type="journal article" date="2015" name="Int. J. Syst. Evol. Microbiol.">
        <title>M ethanocaldococcus bathoardescens sp. nov., a hyperthermophilic methanogen isolated from a volcanically active deep-sea hydrothermal vent.</title>
        <authorList>
            <person name="Stewart L.C."/>
            <person name="Jung J.H."/>
            <person name="Kim Y.T."/>
            <person name="Kwon S.W."/>
            <person name="Park C.S."/>
            <person name="Holden J.F."/>
        </authorList>
    </citation>
    <scope>NUCLEOTIDE SEQUENCE [LARGE SCALE GENOMIC DNA]</scope>
    <source>
        <strain evidence="7 8">JH146</strain>
    </source>
</reference>
<proteinExistence type="predicted"/>
<dbReference type="PRINTS" id="PR01000">
    <property type="entry name" value="SREBPS2PTASE"/>
</dbReference>
<feature type="transmembrane region" description="Helical" evidence="5">
    <location>
        <begin position="104"/>
        <end position="124"/>
    </location>
</feature>
<dbReference type="CDD" id="cd06159">
    <property type="entry name" value="S2P-M50_PDZ_Arch"/>
    <property type="match status" value="1"/>
</dbReference>
<evidence type="ECO:0000256" key="5">
    <source>
        <dbReference type="SAM" id="Phobius"/>
    </source>
</evidence>
<dbReference type="GO" id="GO:0031293">
    <property type="term" value="P:membrane protein intracellular domain proteolysis"/>
    <property type="evidence" value="ECO:0007669"/>
    <property type="project" value="TreeGrafter"/>
</dbReference>
<feature type="transmembrane region" description="Helical" evidence="5">
    <location>
        <begin position="280"/>
        <end position="301"/>
    </location>
</feature>
<keyword evidence="2 5" id="KW-0812">Transmembrane</keyword>
<dbReference type="KEGG" id="mjh:JH146_1258"/>
<dbReference type="InterPro" id="IPR036034">
    <property type="entry name" value="PDZ_sf"/>
</dbReference>
<gene>
    <name evidence="7" type="ORF">JH146_1258</name>
</gene>
<evidence type="ECO:0000256" key="1">
    <source>
        <dbReference type="ARBA" id="ARBA00004127"/>
    </source>
</evidence>
<evidence type="ECO:0000313" key="8">
    <source>
        <dbReference type="Proteomes" id="UP000028781"/>
    </source>
</evidence>
<evidence type="ECO:0000259" key="6">
    <source>
        <dbReference type="Pfam" id="PF02163"/>
    </source>
</evidence>
<name>A0A076LC99_9EURY</name>
<keyword evidence="3 5" id="KW-1133">Transmembrane helix</keyword>
<dbReference type="HOGENOM" id="CLU_042134_1_0_2"/>
<organism evidence="7 8">
    <name type="scientific">Methanocaldococcus bathoardescens</name>
    <dbReference type="NCBI Taxonomy" id="1301915"/>
    <lineage>
        <taxon>Archaea</taxon>
        <taxon>Methanobacteriati</taxon>
        <taxon>Methanobacteriota</taxon>
        <taxon>Methanomada group</taxon>
        <taxon>Methanococci</taxon>
        <taxon>Methanococcales</taxon>
        <taxon>Methanocaldococcaceae</taxon>
        <taxon>Methanocaldococcus</taxon>
    </lineage>
</organism>
<dbReference type="EMBL" id="CP009149">
    <property type="protein sequence ID" value="AIJ06100.1"/>
    <property type="molecule type" value="Genomic_DNA"/>
</dbReference>
<dbReference type="RefSeq" id="WP_048202213.1">
    <property type="nucleotide sequence ID" value="NZ_CP009149.1"/>
</dbReference>
<evidence type="ECO:0000256" key="4">
    <source>
        <dbReference type="ARBA" id="ARBA00023136"/>
    </source>
</evidence>
<keyword evidence="4 5" id="KW-0472">Membrane</keyword>
<feature type="transmembrane region" description="Helical" evidence="5">
    <location>
        <begin position="6"/>
        <end position="21"/>
    </location>
</feature>
<feature type="domain" description="Peptidase M50" evidence="6">
    <location>
        <begin position="110"/>
        <end position="334"/>
    </location>
</feature>
<dbReference type="PANTHER" id="PTHR13325:SF3">
    <property type="entry name" value="MEMBRANE-BOUND TRANSCRIPTION FACTOR SITE-2 PROTEASE"/>
    <property type="match status" value="1"/>
</dbReference>
<feature type="transmembrane region" description="Helical" evidence="5">
    <location>
        <begin position="136"/>
        <end position="156"/>
    </location>
</feature>
<dbReference type="Pfam" id="PF02163">
    <property type="entry name" value="Peptidase_M50"/>
    <property type="match status" value="1"/>
</dbReference>
<dbReference type="GeneID" id="24891877"/>
<feature type="transmembrane region" description="Helical" evidence="5">
    <location>
        <begin position="58"/>
        <end position="84"/>
    </location>
</feature>
<dbReference type="GO" id="GO:0016020">
    <property type="term" value="C:membrane"/>
    <property type="evidence" value="ECO:0007669"/>
    <property type="project" value="InterPro"/>
</dbReference>
<comment type="subcellular location">
    <subcellularLocation>
        <location evidence="1">Endomembrane system</location>
        <topology evidence="1">Multi-pass membrane protein</topology>
    </subcellularLocation>
</comment>
<accession>A0A076LC99</accession>
<dbReference type="GO" id="GO:0012505">
    <property type="term" value="C:endomembrane system"/>
    <property type="evidence" value="ECO:0007669"/>
    <property type="project" value="UniProtKB-SubCell"/>
</dbReference>
<dbReference type="AlphaFoldDB" id="A0A076LC99"/>
<dbReference type="InterPro" id="IPR001193">
    <property type="entry name" value="MBTPS2"/>
</dbReference>
<feature type="transmembrane region" description="Helical" evidence="5">
    <location>
        <begin position="343"/>
        <end position="362"/>
    </location>
</feature>
<evidence type="ECO:0000256" key="3">
    <source>
        <dbReference type="ARBA" id="ARBA00022989"/>
    </source>
</evidence>
<dbReference type="GO" id="GO:0005737">
    <property type="term" value="C:cytoplasm"/>
    <property type="evidence" value="ECO:0007669"/>
    <property type="project" value="TreeGrafter"/>
</dbReference>
<dbReference type="SUPFAM" id="SSF50156">
    <property type="entry name" value="PDZ domain-like"/>
    <property type="match status" value="1"/>
</dbReference>
<dbReference type="GO" id="GO:0004222">
    <property type="term" value="F:metalloendopeptidase activity"/>
    <property type="evidence" value="ECO:0007669"/>
    <property type="project" value="InterPro"/>
</dbReference>
<dbReference type="STRING" id="1301915.JH146_1258"/>
<protein>
    <recommendedName>
        <fullName evidence="6">Peptidase M50 domain-containing protein</fullName>
    </recommendedName>
</protein>
<evidence type="ECO:0000256" key="2">
    <source>
        <dbReference type="ARBA" id="ARBA00022692"/>
    </source>
</evidence>
<dbReference type="OrthoDB" id="15212at2157"/>
<dbReference type="Gene3D" id="2.30.42.10">
    <property type="match status" value="1"/>
</dbReference>
<evidence type="ECO:0000313" key="7">
    <source>
        <dbReference type="EMBL" id="AIJ06100.1"/>
    </source>
</evidence>
<dbReference type="Proteomes" id="UP000028781">
    <property type="component" value="Chromosome"/>
</dbReference>
<feature type="transmembrane region" description="Helical" evidence="5">
    <location>
        <begin position="176"/>
        <end position="195"/>
    </location>
</feature>
<keyword evidence="8" id="KW-1185">Reference proteome</keyword>